<evidence type="ECO:0000256" key="1">
    <source>
        <dbReference type="ARBA" id="ARBA00004141"/>
    </source>
</evidence>
<feature type="repeat" description="Solcar" evidence="7">
    <location>
        <begin position="107"/>
        <end position="190"/>
    </location>
</feature>
<dbReference type="Gene3D" id="1.20.120.1760">
    <property type="match status" value="1"/>
</dbReference>
<reference evidence="11" key="2">
    <citation type="submission" date="2021-01" db="EMBL/GenBank/DDBJ databases">
        <authorList>
            <person name="Schikora-Tamarit M.A."/>
        </authorList>
    </citation>
    <scope>NUCLEOTIDE SEQUENCE</scope>
    <source>
        <strain evidence="11">CBS6075</strain>
    </source>
</reference>
<feature type="repeat" description="Solcar" evidence="7">
    <location>
        <begin position="198"/>
        <end position="281"/>
    </location>
</feature>
<dbReference type="RefSeq" id="XP_046063186.1">
    <property type="nucleotide sequence ID" value="XM_046203406.1"/>
</dbReference>
<comment type="similarity">
    <text evidence="2 8">Belongs to the CDP-alcohol phosphatidyltransferase class-I family.</text>
</comment>
<comment type="subcellular location">
    <subcellularLocation>
        <location evidence="1">Membrane</location>
        <topology evidence="1">Multi-pass membrane protein</topology>
    </subcellularLocation>
</comment>
<evidence type="ECO:0000256" key="2">
    <source>
        <dbReference type="ARBA" id="ARBA00010441"/>
    </source>
</evidence>
<feature type="transmembrane region" description="Helical" evidence="10">
    <location>
        <begin position="428"/>
        <end position="446"/>
    </location>
</feature>
<dbReference type="OrthoDB" id="196717at2759"/>
<evidence type="ECO:0000256" key="8">
    <source>
        <dbReference type="RuleBase" id="RU003750"/>
    </source>
</evidence>
<dbReference type="PROSITE" id="PS00379">
    <property type="entry name" value="CDP_ALCOHOL_P_TRANSF"/>
    <property type="match status" value="1"/>
</dbReference>
<evidence type="ECO:0000256" key="5">
    <source>
        <dbReference type="ARBA" id="ARBA00022989"/>
    </source>
</evidence>
<proteinExistence type="inferred from homology"/>
<dbReference type="GeneID" id="70234494"/>
<dbReference type="PANTHER" id="PTHR10414">
    <property type="entry name" value="ETHANOLAMINEPHOSPHOTRANSFERASE"/>
    <property type="match status" value="1"/>
</dbReference>
<accession>A0A9P8PCI2</accession>
<dbReference type="InterPro" id="IPR014472">
    <property type="entry name" value="CHOPT"/>
</dbReference>
<keyword evidence="5 10" id="KW-1133">Transmembrane helix</keyword>
<keyword evidence="4 7" id="KW-0812">Transmembrane</keyword>
<dbReference type="Gene3D" id="1.50.40.10">
    <property type="entry name" value="Mitochondrial carrier domain"/>
    <property type="match status" value="1"/>
</dbReference>
<feature type="region of interest" description="Disordered" evidence="9">
    <location>
        <begin position="694"/>
        <end position="717"/>
    </location>
</feature>
<dbReference type="InterPro" id="IPR048254">
    <property type="entry name" value="CDP_ALCOHOL_P_TRANSF_CS"/>
</dbReference>
<evidence type="ECO:0000313" key="12">
    <source>
        <dbReference type="Proteomes" id="UP000769157"/>
    </source>
</evidence>
<feature type="transmembrane region" description="Helical" evidence="10">
    <location>
        <begin position="563"/>
        <end position="581"/>
    </location>
</feature>
<dbReference type="InterPro" id="IPR023395">
    <property type="entry name" value="MCP_dom_sf"/>
</dbReference>
<feature type="transmembrane region" description="Helical" evidence="10">
    <location>
        <begin position="390"/>
        <end position="407"/>
    </location>
</feature>
<gene>
    <name evidence="11" type="ORF">OGAPHI_002527</name>
</gene>
<evidence type="ECO:0000313" key="11">
    <source>
        <dbReference type="EMBL" id="KAH3668772.1"/>
    </source>
</evidence>
<feature type="transmembrane region" description="Helical" evidence="10">
    <location>
        <begin position="466"/>
        <end position="486"/>
    </location>
</feature>
<dbReference type="Pfam" id="PF00153">
    <property type="entry name" value="Mito_carr"/>
    <property type="match status" value="3"/>
</dbReference>
<dbReference type="GO" id="GO:0016020">
    <property type="term" value="C:membrane"/>
    <property type="evidence" value="ECO:0007669"/>
    <property type="project" value="UniProtKB-SubCell"/>
</dbReference>
<evidence type="ECO:0000256" key="9">
    <source>
        <dbReference type="SAM" id="MobiDB-lite"/>
    </source>
</evidence>
<dbReference type="EMBL" id="JAEUBE010000158">
    <property type="protein sequence ID" value="KAH3668772.1"/>
    <property type="molecule type" value="Genomic_DNA"/>
</dbReference>
<protein>
    <submittedName>
        <fullName evidence="11">Uncharacterized protein</fullName>
    </submittedName>
</protein>
<dbReference type="GO" id="GO:0008654">
    <property type="term" value="P:phospholipid biosynthetic process"/>
    <property type="evidence" value="ECO:0007669"/>
    <property type="project" value="InterPro"/>
</dbReference>
<evidence type="ECO:0000256" key="3">
    <source>
        <dbReference type="ARBA" id="ARBA00022679"/>
    </source>
</evidence>
<feature type="transmembrane region" description="Helical" evidence="10">
    <location>
        <begin position="200"/>
        <end position="221"/>
    </location>
</feature>
<dbReference type="InterPro" id="IPR018108">
    <property type="entry name" value="MCP_transmembrane"/>
</dbReference>
<keyword evidence="6 7" id="KW-0472">Membrane</keyword>
<evidence type="ECO:0000256" key="6">
    <source>
        <dbReference type="ARBA" id="ARBA00023136"/>
    </source>
</evidence>
<dbReference type="SUPFAM" id="SSF103506">
    <property type="entry name" value="Mitochondrial carrier"/>
    <property type="match status" value="1"/>
</dbReference>
<keyword evidence="12" id="KW-1185">Reference proteome</keyword>
<evidence type="ECO:0000256" key="7">
    <source>
        <dbReference type="PROSITE-ProRule" id="PRU00282"/>
    </source>
</evidence>
<dbReference type="InterPro" id="IPR000462">
    <property type="entry name" value="CDP-OH_P_trans"/>
</dbReference>
<dbReference type="PANTHER" id="PTHR10414:SF37">
    <property type="entry name" value="BB IN A BOXCAR, ISOFORM C"/>
    <property type="match status" value="1"/>
</dbReference>
<dbReference type="Proteomes" id="UP000769157">
    <property type="component" value="Unassembled WGS sequence"/>
</dbReference>
<dbReference type="Pfam" id="PF01066">
    <property type="entry name" value="CDP-OH_P_transf"/>
    <property type="match status" value="1"/>
</dbReference>
<evidence type="ECO:0000256" key="4">
    <source>
        <dbReference type="ARBA" id="ARBA00022692"/>
    </source>
</evidence>
<feature type="repeat" description="Solcar" evidence="7">
    <location>
        <begin position="11"/>
        <end position="93"/>
    </location>
</feature>
<feature type="transmembrane region" description="Helical" evidence="10">
    <location>
        <begin position="507"/>
        <end position="525"/>
    </location>
</feature>
<dbReference type="PROSITE" id="PS50920">
    <property type="entry name" value="SOLCAR"/>
    <property type="match status" value="3"/>
</dbReference>
<feature type="transmembrane region" description="Helical" evidence="10">
    <location>
        <begin position="290"/>
        <end position="317"/>
    </location>
</feature>
<dbReference type="AlphaFoldDB" id="A0A9P8PCI2"/>
<dbReference type="InterPro" id="IPR043130">
    <property type="entry name" value="CDP-OH_PTrfase_TM_dom"/>
</dbReference>
<name>A0A9P8PCI2_9ASCO</name>
<dbReference type="GO" id="GO:0016780">
    <property type="term" value="F:phosphotransferase activity, for other substituted phosphate groups"/>
    <property type="evidence" value="ECO:0007669"/>
    <property type="project" value="InterPro"/>
</dbReference>
<keyword evidence="3 8" id="KW-0808">Transferase</keyword>
<reference evidence="11" key="1">
    <citation type="journal article" date="2021" name="Open Biol.">
        <title>Shared evolutionary footprints suggest mitochondrial oxidative damage underlies multiple complex I losses in fungi.</title>
        <authorList>
            <person name="Schikora-Tamarit M.A."/>
            <person name="Marcet-Houben M."/>
            <person name="Nosek J."/>
            <person name="Gabaldon T."/>
        </authorList>
    </citation>
    <scope>NUCLEOTIDE SEQUENCE</scope>
    <source>
        <strain evidence="11">CBS6075</strain>
    </source>
</reference>
<feature type="transmembrane region" description="Helical" evidence="10">
    <location>
        <begin position="531"/>
        <end position="551"/>
    </location>
</feature>
<evidence type="ECO:0000256" key="10">
    <source>
        <dbReference type="SAM" id="Phobius"/>
    </source>
</evidence>
<comment type="caution">
    <text evidence="11">The sequence shown here is derived from an EMBL/GenBank/DDBJ whole genome shotgun (WGS) entry which is preliminary data.</text>
</comment>
<organism evidence="11 12">
    <name type="scientific">Ogataea philodendri</name>
    <dbReference type="NCBI Taxonomy" id="1378263"/>
    <lineage>
        <taxon>Eukaryota</taxon>
        <taxon>Fungi</taxon>
        <taxon>Dikarya</taxon>
        <taxon>Ascomycota</taxon>
        <taxon>Saccharomycotina</taxon>
        <taxon>Pichiomycetes</taxon>
        <taxon>Pichiales</taxon>
        <taxon>Pichiaceae</taxon>
        <taxon>Ogataea</taxon>
    </lineage>
</organism>
<sequence length="798" mass="87159">MEDSIAESVLLDNFKSFGAGGFGGVCAVITGQPFDYTKVLLQTNQYKTSMDCIRGTLSKGGPLGFYKGVTSPLLGVTPMFAVSFWGYDVGKKLVCAVSGLDPLNSPLTISQISAAGFFSAIPTTLIAAPFERVKIVMQTSAAKVSFAQTVSSLYKQGGIRTIFKGSAATLARDGPGSALYFATYEYLKKELSPSSGETSIAAIMTAGGFAGVAMWTAIFPVDTIKSVQQSSEVSRSMAATVSSIYSKGGIKAFFPGLGPALARSFPANAATFLGVEYVLKRFWVQFEKIFPLWMAPNVVTLSGLMFIVVSLLVMLYVDPTLDQESPRWCYVLYAVSIFMYQTFDACDGIHARRTGQSGPLGELFDHCVDAVNTSMSVLIFASVAGLGRGWMVYLSQFATLMNFYLSTWEEFYTHTLFLSECSGPVEGILLLVVLFFITAFVGPQFWKVEVFTLDLSSINLSSNYPIAALKLALTFAGFFLYFNIYSARRNVIQHVKSKKEQSQAMQGLVPFFAYYASVFVLLFVHDQIRTVYTIPMMLTIGSTLAFTVGRIIIGHLTKQQFPILNLPMLLPTVQLLIIPLLTKVYSCDYDQTVAAVVYLGFGVALGVHAMFILEVIYQITTYLDIYTLSIKHHKHGAGTSHHSTKTPSVGQIITSSLLSLVGGVTSSCSKQVVASLLQLHLLLHLVQLSLSKDTQGQRNTKDQGRRGGNPQSVTKLVGKSGGRRVDRVVGGDNVLSLLWQNHVFESLESLQEGFVFVEFVFRVDFRLGAGIFFGGAKDLLLWLLLAFVFDSCEGDHCE</sequence>
<feature type="transmembrane region" description="Helical" evidence="10">
    <location>
        <begin position="593"/>
        <end position="613"/>
    </location>
</feature>